<dbReference type="InterPro" id="IPR039718">
    <property type="entry name" value="Rrm1"/>
</dbReference>
<sequence length="747" mass="85643">MVNTLKPTILHELTAYIERLKKEFTQLDFSLYEEKVIQTVTVKENMTDEKVANVLILAALERISMEEPDWTYVAADVYLNELYRKAADNRGYDKKEKYGSFYQLIQELTKIGIYNKQLLKTYTEEEINEIASVIIPERDRLFTYIGLLTLADRYLATSHDKRVYELPQERFLIIAMTLMSQEKKENRTALVKEAYWALSSLYMTVATPTLSNAGKSYGQLSSCFIDTIDDSLRGIYDSNTDLATLSKNGGGIGVYLGHIRSRGSDIKGFKGVSSGTIPWMKQLNNTAVSVDQLGQRQGAIAVYLDVWHKDIFSFLDARLNNGDERQRTHDLFTGVCLPDLFMEKVEAREDWHLFDPHEVRTLMGYSLEDFYDEEEGSGSFRTRYAECVNNEQLSRETVPAIEIFKRIMLSQLETGTPYMFYRDTVNRANQNRHEGMIYCSNLCTEITQNQSTTVVTEEITEDGKIIITKNPGDFVVCNLSSINLARAVTEDVLERLIPIQVRMLDNVIELNDLPVLQAKLTNQKYRAVGLGTFGWNHLLALKKIAWETDEAVAYCDELYEQIAYLTVQASMNLAKEKGAYPLFKGSDFESGAYFETRKYTSEAWSELRNEVQSNGIRNGYLMAVAPNSSTSIIAGSTASIDPIFRKFYSEEKKNYKIPVTAPDLSPATNWYYKSVYLIDQHWSIKQNAKRQRHIDQSISFNLYVQNDIRAKELLDLHMMAWKEKLKTTYYVRSTSSEVIEECESCHS</sequence>
<dbReference type="InterPro" id="IPR008926">
    <property type="entry name" value="RNR_R1-su_N"/>
</dbReference>
<dbReference type="PRINTS" id="PR01183">
    <property type="entry name" value="RIBORDTASEM1"/>
</dbReference>
<accession>A0A3D8X4Q1</accession>
<dbReference type="GO" id="GO:0005524">
    <property type="term" value="F:ATP binding"/>
    <property type="evidence" value="ECO:0007669"/>
    <property type="project" value="InterPro"/>
</dbReference>
<dbReference type="PANTHER" id="PTHR11573">
    <property type="entry name" value="RIBONUCLEOSIDE-DIPHOSPHATE REDUCTASE LARGE CHAIN"/>
    <property type="match status" value="1"/>
</dbReference>
<protein>
    <recommendedName>
        <fullName evidence="2 6">Ribonucleoside-diphosphate reductase</fullName>
        <ecNumber evidence="2 6">1.17.4.1</ecNumber>
    </recommendedName>
</protein>
<evidence type="ECO:0000256" key="5">
    <source>
        <dbReference type="ARBA" id="ARBA00047754"/>
    </source>
</evidence>
<feature type="domain" description="Ribonucleotide reductase large subunit" evidence="7">
    <location>
        <begin position="604"/>
        <end position="626"/>
    </location>
</feature>
<dbReference type="GO" id="GO:0005971">
    <property type="term" value="C:ribonucleoside-diphosphate reductase complex"/>
    <property type="evidence" value="ECO:0007669"/>
    <property type="project" value="TreeGrafter"/>
</dbReference>
<dbReference type="PROSITE" id="PS00089">
    <property type="entry name" value="RIBORED_LARGE"/>
    <property type="match status" value="1"/>
</dbReference>
<keyword evidence="3 6" id="KW-0560">Oxidoreductase</keyword>
<dbReference type="PANTHER" id="PTHR11573:SF6">
    <property type="entry name" value="RIBONUCLEOSIDE-DIPHOSPHATE REDUCTASE LARGE SUBUNIT"/>
    <property type="match status" value="1"/>
</dbReference>
<dbReference type="EC" id="1.17.4.1" evidence="2 6"/>
<organism evidence="8 9">
    <name type="scientific">Priestia megaterium</name>
    <name type="common">Bacillus megaterium</name>
    <dbReference type="NCBI Taxonomy" id="1404"/>
    <lineage>
        <taxon>Bacteria</taxon>
        <taxon>Bacillati</taxon>
        <taxon>Bacillota</taxon>
        <taxon>Bacilli</taxon>
        <taxon>Bacillales</taxon>
        <taxon>Bacillaceae</taxon>
        <taxon>Priestia</taxon>
    </lineage>
</organism>
<evidence type="ECO:0000256" key="2">
    <source>
        <dbReference type="ARBA" id="ARBA00012274"/>
    </source>
</evidence>
<evidence type="ECO:0000313" key="8">
    <source>
        <dbReference type="EMBL" id="RDZ15750.1"/>
    </source>
</evidence>
<name>A0A3D8X4Q1_PRIMG</name>
<dbReference type="CDD" id="cd01679">
    <property type="entry name" value="RNR_I"/>
    <property type="match status" value="1"/>
</dbReference>
<dbReference type="Gene3D" id="3.20.70.20">
    <property type="match status" value="1"/>
</dbReference>
<dbReference type="Pfam" id="PF02867">
    <property type="entry name" value="Ribonuc_red_lgC"/>
    <property type="match status" value="1"/>
</dbReference>
<dbReference type="FunFam" id="3.20.70.20:FF:000014">
    <property type="entry name" value="Ribonucleoside-diphosphate reductase"/>
    <property type="match status" value="1"/>
</dbReference>
<evidence type="ECO:0000256" key="1">
    <source>
        <dbReference type="ARBA" id="ARBA00010406"/>
    </source>
</evidence>
<dbReference type="RefSeq" id="WP_116074059.1">
    <property type="nucleotide sequence ID" value="NZ_CP187630.1"/>
</dbReference>
<dbReference type="InterPro" id="IPR000788">
    <property type="entry name" value="RNR_lg_C"/>
</dbReference>
<comment type="similarity">
    <text evidence="1 6">Belongs to the ribonucleoside diphosphate reductase large chain family.</text>
</comment>
<comment type="catalytic activity">
    <reaction evidence="5 6">
        <text>a 2'-deoxyribonucleoside 5'-diphosphate + [thioredoxin]-disulfide + H2O = a ribonucleoside 5'-diphosphate + [thioredoxin]-dithiol</text>
        <dbReference type="Rhea" id="RHEA:23252"/>
        <dbReference type="Rhea" id="RHEA-COMP:10698"/>
        <dbReference type="Rhea" id="RHEA-COMP:10700"/>
        <dbReference type="ChEBI" id="CHEBI:15377"/>
        <dbReference type="ChEBI" id="CHEBI:29950"/>
        <dbReference type="ChEBI" id="CHEBI:50058"/>
        <dbReference type="ChEBI" id="CHEBI:57930"/>
        <dbReference type="ChEBI" id="CHEBI:73316"/>
        <dbReference type="EC" id="1.17.4.1"/>
    </reaction>
</comment>
<evidence type="ECO:0000259" key="7">
    <source>
        <dbReference type="PROSITE" id="PS00089"/>
    </source>
</evidence>
<dbReference type="NCBIfam" id="TIGR02506">
    <property type="entry name" value="NrdE_NrdA"/>
    <property type="match status" value="1"/>
</dbReference>
<gene>
    <name evidence="8" type="ORF">C3744_11275</name>
</gene>
<dbReference type="GO" id="GO:0004748">
    <property type="term" value="F:ribonucleoside-diphosphate reductase activity, thioredoxin disulfide as acceptor"/>
    <property type="evidence" value="ECO:0007669"/>
    <property type="project" value="UniProtKB-EC"/>
</dbReference>
<comment type="function">
    <text evidence="6">Provides the precursors necessary for DNA synthesis. Catalyzes the biosynthesis of deoxyribonucleotides from the corresponding ribonucleotides.</text>
</comment>
<dbReference type="SUPFAM" id="SSF51998">
    <property type="entry name" value="PFL-like glycyl radical enzymes"/>
    <property type="match status" value="1"/>
</dbReference>
<dbReference type="InterPro" id="IPR013346">
    <property type="entry name" value="NrdE_NrdA_C"/>
</dbReference>
<evidence type="ECO:0000256" key="3">
    <source>
        <dbReference type="ARBA" id="ARBA00023002"/>
    </source>
</evidence>
<dbReference type="InterPro" id="IPR013509">
    <property type="entry name" value="RNR_lsu_N"/>
</dbReference>
<evidence type="ECO:0000313" key="9">
    <source>
        <dbReference type="Proteomes" id="UP000256519"/>
    </source>
</evidence>
<comment type="caution">
    <text evidence="8">The sequence shown here is derived from an EMBL/GenBank/DDBJ whole genome shotgun (WGS) entry which is preliminary data.</text>
</comment>
<proteinExistence type="inferred from homology"/>
<dbReference type="AlphaFoldDB" id="A0A3D8X4Q1"/>
<dbReference type="Proteomes" id="UP000256519">
    <property type="component" value="Unassembled WGS sequence"/>
</dbReference>
<dbReference type="GO" id="GO:0009263">
    <property type="term" value="P:deoxyribonucleotide biosynthetic process"/>
    <property type="evidence" value="ECO:0007669"/>
    <property type="project" value="UniProtKB-KW"/>
</dbReference>
<evidence type="ECO:0000256" key="6">
    <source>
        <dbReference type="RuleBase" id="RU003410"/>
    </source>
</evidence>
<evidence type="ECO:0000256" key="4">
    <source>
        <dbReference type="ARBA" id="ARBA00023116"/>
    </source>
</evidence>
<reference evidence="8 9" key="1">
    <citation type="journal article" date="2018" name="Appl. Environ. Microbiol.">
        <title>Antimicrobial susceptibility testing and tentative epidemiological cut-off values of five Bacillus species relevant for use as animal feed additives or for plant protection.</title>
        <authorList>
            <person name="Agerso Y."/>
            <person name="Stuer-Lauridsen B."/>
            <person name="Bjerre K."/>
            <person name="Jensen M.G."/>
            <person name="Johansen E."/>
            <person name="Bennedsen M."/>
            <person name="Brockmann E."/>
            <person name="Nielsen B."/>
        </authorList>
    </citation>
    <scope>NUCLEOTIDE SEQUENCE [LARGE SCALE GENOMIC DNA]</scope>
    <source>
        <strain evidence="8 9">CHCC20162</strain>
    </source>
</reference>
<dbReference type="EMBL" id="PQWM01000008">
    <property type="protein sequence ID" value="RDZ15750.1"/>
    <property type="molecule type" value="Genomic_DNA"/>
</dbReference>
<dbReference type="Pfam" id="PF00317">
    <property type="entry name" value="Ribonuc_red_lgN"/>
    <property type="match status" value="1"/>
</dbReference>
<keyword evidence="4 6" id="KW-0215">Deoxyribonucleotide synthesis</keyword>
<dbReference type="NCBIfam" id="NF006665">
    <property type="entry name" value="PRK09209.1"/>
    <property type="match status" value="1"/>
</dbReference>
<dbReference type="UniPathway" id="UPA00326"/>
<dbReference type="SUPFAM" id="SSF48168">
    <property type="entry name" value="R1 subunit of ribonucleotide reductase, N-terminal domain"/>
    <property type="match status" value="1"/>
</dbReference>